<protein>
    <submittedName>
        <fullName evidence="1">Uncharacterized protein</fullName>
    </submittedName>
</protein>
<accession>A0A6M3LVJ6</accession>
<evidence type="ECO:0000313" key="1">
    <source>
        <dbReference type="EMBL" id="QJA96645.1"/>
    </source>
</evidence>
<name>A0A6M3LVJ6_9ZZZZ</name>
<sequence length="142" mass="16070">MCNHWHEGDKSAQRRHKPGVAYKVFERDGESGNLHPPYRAGYSLKQGDTIVWDPTRTYWSMPNQGFCAFTSLKAAKVAADRRTDYVGGFGIYPVHKITFKQAVGTHNEYQTLSGHLFRIIILRDFTVGPPVYTPTKEATHAT</sequence>
<organism evidence="1">
    <name type="scientific">viral metagenome</name>
    <dbReference type="NCBI Taxonomy" id="1070528"/>
    <lineage>
        <taxon>unclassified sequences</taxon>
        <taxon>metagenomes</taxon>
        <taxon>organismal metagenomes</taxon>
    </lineage>
</organism>
<gene>
    <name evidence="1" type="ORF">MM415B07762_0006</name>
</gene>
<proteinExistence type="predicted"/>
<reference evidence="1" key="1">
    <citation type="submission" date="2020-03" db="EMBL/GenBank/DDBJ databases">
        <title>The deep terrestrial virosphere.</title>
        <authorList>
            <person name="Holmfeldt K."/>
            <person name="Nilsson E."/>
            <person name="Simone D."/>
            <person name="Lopez-Fernandez M."/>
            <person name="Wu X."/>
            <person name="de Brujin I."/>
            <person name="Lundin D."/>
            <person name="Andersson A."/>
            <person name="Bertilsson S."/>
            <person name="Dopson M."/>
        </authorList>
    </citation>
    <scope>NUCLEOTIDE SEQUENCE</scope>
    <source>
        <strain evidence="1">MM415B07762</strain>
    </source>
</reference>
<dbReference type="EMBL" id="MT143420">
    <property type="protein sequence ID" value="QJA96645.1"/>
    <property type="molecule type" value="Genomic_DNA"/>
</dbReference>
<dbReference type="AlphaFoldDB" id="A0A6M3LVJ6"/>